<dbReference type="OrthoDB" id="7594920at2"/>
<dbReference type="Proteomes" id="UP000320547">
    <property type="component" value="Unassembled WGS sequence"/>
</dbReference>
<dbReference type="GO" id="GO:0006950">
    <property type="term" value="P:response to stress"/>
    <property type="evidence" value="ECO:0007669"/>
    <property type="project" value="TreeGrafter"/>
</dbReference>
<keyword evidence="6" id="KW-1185">Reference proteome</keyword>
<dbReference type="SMART" id="SM00347">
    <property type="entry name" value="HTH_MARR"/>
    <property type="match status" value="2"/>
</dbReference>
<evidence type="ECO:0000256" key="2">
    <source>
        <dbReference type="ARBA" id="ARBA00023125"/>
    </source>
</evidence>
<name>A0A562ULT9_9SPHN</name>
<evidence type="ECO:0000256" key="1">
    <source>
        <dbReference type="ARBA" id="ARBA00023015"/>
    </source>
</evidence>
<dbReference type="PROSITE" id="PS01117">
    <property type="entry name" value="HTH_MARR_1"/>
    <property type="match status" value="1"/>
</dbReference>
<dbReference type="InterPro" id="IPR000835">
    <property type="entry name" value="HTH_MarR-typ"/>
</dbReference>
<evidence type="ECO:0000313" key="5">
    <source>
        <dbReference type="EMBL" id="TWJ06546.1"/>
    </source>
</evidence>
<dbReference type="InterPro" id="IPR036390">
    <property type="entry name" value="WH_DNA-bd_sf"/>
</dbReference>
<sequence length="286" mass="32402">MTQMTYSQGIGSGKKSADTLKRVKRQMLGRQQRYLVFPKSIFGEPAWDMILELYVSNQEDRILTVTDLCRASFEAQSTALRWIAILEQHEYLSKLQDSCDGRRVFVHATSKLIEAVERIYEARWKPWSRDTEADASMVGTLQMFYSGIGFVEAGSVVPGTKSIGALTGVRQMQIGRKKRYAIFPSSFLGEPAWEMLLEAYVSKMEGDALAVTDLCVASGQPQSTALRWITILEQHEYLTRSQDPYDKRRTLVHATEKALESIERLFAIHNAENRIPAASAFPNFMD</sequence>
<dbReference type="Gene3D" id="1.10.10.10">
    <property type="entry name" value="Winged helix-like DNA-binding domain superfamily/Winged helix DNA-binding domain"/>
    <property type="match status" value="2"/>
</dbReference>
<proteinExistence type="predicted"/>
<dbReference type="InterPro" id="IPR036388">
    <property type="entry name" value="WH-like_DNA-bd_sf"/>
</dbReference>
<dbReference type="AlphaFoldDB" id="A0A562ULT9"/>
<dbReference type="GO" id="GO:0003677">
    <property type="term" value="F:DNA binding"/>
    <property type="evidence" value="ECO:0007669"/>
    <property type="project" value="UniProtKB-KW"/>
</dbReference>
<dbReference type="PANTHER" id="PTHR33164">
    <property type="entry name" value="TRANSCRIPTIONAL REGULATOR, MARR FAMILY"/>
    <property type="match status" value="1"/>
</dbReference>
<keyword evidence="3" id="KW-0804">Transcription</keyword>
<feature type="domain" description="HTH marR-type" evidence="4">
    <location>
        <begin position="35"/>
        <end position="143"/>
    </location>
</feature>
<dbReference type="InterPro" id="IPR039422">
    <property type="entry name" value="MarR/SlyA-like"/>
</dbReference>
<comment type="caution">
    <text evidence="5">The sequence shown here is derived from an EMBL/GenBank/DDBJ whole genome shotgun (WGS) entry which is preliminary data.</text>
</comment>
<evidence type="ECO:0000313" key="6">
    <source>
        <dbReference type="Proteomes" id="UP000320547"/>
    </source>
</evidence>
<gene>
    <name evidence="5" type="ORF">JN10_2080</name>
</gene>
<dbReference type="STRING" id="476157.GCA_001663155_00756"/>
<keyword evidence="2 5" id="KW-0238">DNA-binding</keyword>
<evidence type="ECO:0000256" key="3">
    <source>
        <dbReference type="ARBA" id="ARBA00023163"/>
    </source>
</evidence>
<dbReference type="PANTHER" id="PTHR33164:SF43">
    <property type="entry name" value="HTH-TYPE TRANSCRIPTIONAL REPRESSOR YETL"/>
    <property type="match status" value="1"/>
</dbReference>
<evidence type="ECO:0000259" key="4">
    <source>
        <dbReference type="SMART" id="SM00347"/>
    </source>
</evidence>
<accession>A0A562ULT9</accession>
<dbReference type="EMBL" id="VLLK01000002">
    <property type="protein sequence ID" value="TWJ06546.1"/>
    <property type="molecule type" value="Genomic_DNA"/>
</dbReference>
<dbReference type="GO" id="GO:0003700">
    <property type="term" value="F:DNA-binding transcription factor activity"/>
    <property type="evidence" value="ECO:0007669"/>
    <property type="project" value="InterPro"/>
</dbReference>
<organism evidence="5 6">
    <name type="scientific">Altererythrobacter ishigakiensis</name>
    <dbReference type="NCBI Taxonomy" id="476157"/>
    <lineage>
        <taxon>Bacteria</taxon>
        <taxon>Pseudomonadati</taxon>
        <taxon>Pseudomonadota</taxon>
        <taxon>Alphaproteobacteria</taxon>
        <taxon>Sphingomonadales</taxon>
        <taxon>Erythrobacteraceae</taxon>
        <taxon>Altererythrobacter</taxon>
    </lineage>
</organism>
<feature type="domain" description="HTH marR-type" evidence="4">
    <location>
        <begin position="181"/>
        <end position="279"/>
    </location>
</feature>
<dbReference type="SUPFAM" id="SSF46785">
    <property type="entry name" value="Winged helix' DNA-binding domain"/>
    <property type="match status" value="2"/>
</dbReference>
<protein>
    <submittedName>
        <fullName evidence="5">DNA-binding MarR family transcriptional regulator</fullName>
    </submittedName>
</protein>
<keyword evidence="1" id="KW-0805">Transcription regulation</keyword>
<dbReference type="InterPro" id="IPR023187">
    <property type="entry name" value="Tscrpt_reg_MarR-type_CS"/>
</dbReference>
<reference evidence="5 6" key="1">
    <citation type="submission" date="2019-07" db="EMBL/GenBank/DDBJ databases">
        <title>Genomic Encyclopedia of Archaeal and Bacterial Type Strains, Phase II (KMG-II): from individual species to whole genera.</title>
        <authorList>
            <person name="Goeker M."/>
        </authorList>
    </citation>
    <scope>NUCLEOTIDE SEQUENCE [LARGE SCALE GENOMIC DNA]</scope>
    <source>
        <strain evidence="5 6">ATCC BAA-2084</strain>
    </source>
</reference>